<evidence type="ECO:0000256" key="3">
    <source>
        <dbReference type="ARBA" id="ARBA00022989"/>
    </source>
</evidence>
<dbReference type="InterPro" id="IPR036640">
    <property type="entry name" value="ABC1_TM_sf"/>
</dbReference>
<sequence>MASYPGPPFPIRLTVSMEKSLARYIWSNTRLQQLWILAVVAVSMVPYFLSFDLPKQIVNGPIQGDGFENANATQTFMHLAYDIPLIGHVEVFEGFQLNRLQMLMALSLVFLALVVLNGLFKFYINTYKGRLGERMLRRIRFQLIDRVLRFPPVHFKRVKSAEIATMIKDEVEPMGGFTGDAFVSPALLGGQALTALAFIIVQNFWLGMIAAAIVGVQAVVIPRMRKRLLELGRQRQLTARELSGRVGEIVEGIGTIHGNDTSNLERADIATRLGLIFSIRYDLYQWKFLVKFLNNFLAQVTPFLFYAIGGYLALQGRLDIGQLVAVISAYKDLPGPLKELIDWDQMRQDVQVKYQQVYEQFNVEPLIDSRIQEIPTEAIGPLTAALVVSNLTLSDDSGARLVDHVSVEIRPNETVAIVGPNGSGAEAFAEALGRIVWPDSGRISINGRDLLELPESITGRRISYASADSYFFHGTLRDNLLYGLKHAPLTDPNYEGEEAQEFKWHAVEALKAGNPTLDLNSDWVDYNAAGATGPDDLLTAIRPVLDAVLISQDILDLALRSTVDTTVHVALAGRIVDLRRSLRERMKDESLDAIVVPFDFDNYNSQATVGENLLFGTMKRPMMNNRKLAAHPYFQQLFRHTGLSNDLYAMGLEIAENAVELFHDLPPDHPFFQQLTFMTADDIPTYQALLQKLQSRRFEDASIDERSMIIRLSFAYIEPRHRFGLLSDELMAKIVSARKQFHEHIPDDLAVLIERYDPERFTSSATLMDNVLFGRIAYQQADASDRIRTIMSELFDALDLYDDVLSIGLEFDVGSGGKRLTMVQRQKLNLARALLKRSDYFIFNRPLPALDQRVQDQIIRNVVQDLHEEGKRPAIIWVLSNARLAEIFDRILLFNRGDLVEAGNYPELSEKNGMFKELLS</sequence>
<keyword evidence="4 5" id="KW-0472">Membrane</keyword>
<dbReference type="GO" id="GO:0016887">
    <property type="term" value="F:ATP hydrolysis activity"/>
    <property type="evidence" value="ECO:0007669"/>
    <property type="project" value="InterPro"/>
</dbReference>
<comment type="subcellular location">
    <subcellularLocation>
        <location evidence="1">Cell membrane</location>
        <topology evidence="1">Multi-pass membrane protein</topology>
    </subcellularLocation>
</comment>
<dbReference type="GO" id="GO:0005524">
    <property type="term" value="F:ATP binding"/>
    <property type="evidence" value="ECO:0007669"/>
    <property type="project" value="UniProtKB-KW"/>
</dbReference>
<evidence type="ECO:0000313" key="8">
    <source>
        <dbReference type="EMBL" id="TCU29135.1"/>
    </source>
</evidence>
<feature type="transmembrane region" description="Helical" evidence="5">
    <location>
        <begin position="31"/>
        <end position="49"/>
    </location>
</feature>
<dbReference type="Gene3D" id="3.40.50.300">
    <property type="entry name" value="P-loop containing nucleotide triphosphate hydrolases"/>
    <property type="match status" value="2"/>
</dbReference>
<dbReference type="PANTHER" id="PTHR24221:SF646">
    <property type="entry name" value="HAEMOLYSIN SECRETION ATP-BINDING PROTEIN"/>
    <property type="match status" value="1"/>
</dbReference>
<dbReference type="InterPro" id="IPR039421">
    <property type="entry name" value="Type_1_exporter"/>
</dbReference>
<dbReference type="Pfam" id="PF00005">
    <property type="entry name" value="ABC_tran"/>
    <property type="match status" value="1"/>
</dbReference>
<name>A0A4V6P165_9HYPH</name>
<accession>A0A4V6P165</accession>
<comment type="caution">
    <text evidence="8">The sequence shown here is derived from an EMBL/GenBank/DDBJ whole genome shotgun (WGS) entry which is preliminary data.</text>
</comment>
<evidence type="ECO:0000259" key="7">
    <source>
        <dbReference type="PROSITE" id="PS50929"/>
    </source>
</evidence>
<organism evidence="8 11">
    <name type="scientific">Rhizobium azibense</name>
    <dbReference type="NCBI Taxonomy" id="1136135"/>
    <lineage>
        <taxon>Bacteria</taxon>
        <taxon>Pseudomonadati</taxon>
        <taxon>Pseudomonadota</taxon>
        <taxon>Alphaproteobacteria</taxon>
        <taxon>Hyphomicrobiales</taxon>
        <taxon>Rhizobiaceae</taxon>
        <taxon>Rhizobium/Agrobacterium group</taxon>
        <taxon>Rhizobium</taxon>
    </lineage>
</organism>
<dbReference type="AlphaFoldDB" id="A0A4V6P165"/>
<evidence type="ECO:0000313" key="9">
    <source>
        <dbReference type="EMBL" id="TCU37777.1"/>
    </source>
</evidence>
<dbReference type="GO" id="GO:0005886">
    <property type="term" value="C:plasma membrane"/>
    <property type="evidence" value="ECO:0007669"/>
    <property type="project" value="UniProtKB-SubCell"/>
</dbReference>
<dbReference type="GO" id="GO:0140359">
    <property type="term" value="F:ABC-type transporter activity"/>
    <property type="evidence" value="ECO:0007669"/>
    <property type="project" value="InterPro"/>
</dbReference>
<evidence type="ECO:0000313" key="10">
    <source>
        <dbReference type="Proteomes" id="UP000295507"/>
    </source>
</evidence>
<evidence type="ECO:0000256" key="2">
    <source>
        <dbReference type="ARBA" id="ARBA00022692"/>
    </source>
</evidence>
<keyword evidence="2 5" id="KW-0812">Transmembrane</keyword>
<gene>
    <name evidence="9" type="ORF">EV129_10593</name>
    <name evidence="8" type="ORF">EV130_102315</name>
</gene>
<feature type="domain" description="ABC transmembrane type-1" evidence="7">
    <location>
        <begin position="91"/>
        <end position="342"/>
    </location>
</feature>
<keyword evidence="8" id="KW-0547">Nucleotide-binding</keyword>
<dbReference type="Proteomes" id="UP000295507">
    <property type="component" value="Unassembled WGS sequence"/>
</dbReference>
<dbReference type="PROSITE" id="PS50929">
    <property type="entry name" value="ABC_TM1F"/>
    <property type="match status" value="1"/>
</dbReference>
<feature type="transmembrane region" description="Helical" evidence="5">
    <location>
        <begin position="195"/>
        <end position="221"/>
    </location>
</feature>
<dbReference type="PANTHER" id="PTHR24221">
    <property type="entry name" value="ATP-BINDING CASSETTE SUB-FAMILY B"/>
    <property type="match status" value="1"/>
</dbReference>
<evidence type="ECO:0000313" key="11">
    <source>
        <dbReference type="Proteomes" id="UP000295547"/>
    </source>
</evidence>
<evidence type="ECO:0000259" key="6">
    <source>
        <dbReference type="PROSITE" id="PS50893"/>
    </source>
</evidence>
<proteinExistence type="predicted"/>
<dbReference type="EMBL" id="SMBJ01000002">
    <property type="protein sequence ID" value="TCU29135.1"/>
    <property type="molecule type" value="Genomic_DNA"/>
</dbReference>
<dbReference type="Gene3D" id="1.20.1560.10">
    <property type="entry name" value="ABC transporter type 1, transmembrane domain"/>
    <property type="match status" value="1"/>
</dbReference>
<keyword evidence="3 5" id="KW-1133">Transmembrane helix</keyword>
<evidence type="ECO:0000256" key="5">
    <source>
        <dbReference type="SAM" id="Phobius"/>
    </source>
</evidence>
<dbReference type="InterPro" id="IPR027417">
    <property type="entry name" value="P-loop_NTPase"/>
</dbReference>
<dbReference type="PROSITE" id="PS50893">
    <property type="entry name" value="ABC_TRANSPORTER_2"/>
    <property type="match status" value="1"/>
</dbReference>
<protein>
    <submittedName>
        <fullName evidence="8">Putative ABC transport system ATP-binding protein</fullName>
    </submittedName>
</protein>
<dbReference type="Proteomes" id="UP000295547">
    <property type="component" value="Unassembled WGS sequence"/>
</dbReference>
<dbReference type="SUPFAM" id="SSF52540">
    <property type="entry name" value="P-loop containing nucleoside triphosphate hydrolases"/>
    <property type="match status" value="1"/>
</dbReference>
<dbReference type="InterPro" id="IPR011527">
    <property type="entry name" value="ABC1_TM_dom"/>
</dbReference>
<feature type="domain" description="ABC transporter" evidence="6">
    <location>
        <begin position="386"/>
        <end position="918"/>
    </location>
</feature>
<dbReference type="SUPFAM" id="SSF90123">
    <property type="entry name" value="ABC transporter transmembrane region"/>
    <property type="match status" value="1"/>
</dbReference>
<evidence type="ECO:0000256" key="4">
    <source>
        <dbReference type="ARBA" id="ARBA00023136"/>
    </source>
</evidence>
<feature type="transmembrane region" description="Helical" evidence="5">
    <location>
        <begin position="292"/>
        <end position="314"/>
    </location>
</feature>
<dbReference type="InterPro" id="IPR003439">
    <property type="entry name" value="ABC_transporter-like_ATP-bd"/>
</dbReference>
<dbReference type="CDD" id="cd07346">
    <property type="entry name" value="ABC_6TM_exporters"/>
    <property type="match status" value="1"/>
</dbReference>
<feature type="transmembrane region" description="Helical" evidence="5">
    <location>
        <begin position="103"/>
        <end position="124"/>
    </location>
</feature>
<keyword evidence="11" id="KW-1185">Reference proteome</keyword>
<reference evidence="10 11" key="1">
    <citation type="submission" date="2019-03" db="EMBL/GenBank/DDBJ databases">
        <title>Genomic Encyclopedia of Type Strains, Phase IV (KMG-V): Genome sequencing to study the core and pangenomes of soil and plant-associated prokaryotes.</title>
        <authorList>
            <person name="Whitman W."/>
        </authorList>
    </citation>
    <scope>NUCLEOTIDE SEQUENCE [LARGE SCALE GENOMIC DNA]</scope>
    <source>
        <strain evidence="8 11">Gr42</strain>
        <strain evidence="9 10">IE4868</strain>
    </source>
</reference>
<evidence type="ECO:0000256" key="1">
    <source>
        <dbReference type="ARBA" id="ARBA00004651"/>
    </source>
</evidence>
<dbReference type="Pfam" id="PF00664">
    <property type="entry name" value="ABC_membrane"/>
    <property type="match status" value="1"/>
</dbReference>
<dbReference type="GO" id="GO:0034040">
    <property type="term" value="F:ATPase-coupled lipid transmembrane transporter activity"/>
    <property type="evidence" value="ECO:0007669"/>
    <property type="project" value="TreeGrafter"/>
</dbReference>
<dbReference type="EMBL" id="SMBK01000005">
    <property type="protein sequence ID" value="TCU37777.1"/>
    <property type="molecule type" value="Genomic_DNA"/>
</dbReference>
<keyword evidence="8" id="KW-0067">ATP-binding</keyword>